<evidence type="ECO:0000313" key="4">
    <source>
        <dbReference type="Proteomes" id="UP000290572"/>
    </source>
</evidence>
<keyword evidence="1" id="KW-0472">Membrane</keyword>
<keyword evidence="1" id="KW-1133">Transmembrane helix</keyword>
<comment type="caution">
    <text evidence="3">The sequence shown here is derived from an EMBL/GenBank/DDBJ whole genome shotgun (WGS) entry which is preliminary data.</text>
</comment>
<feature type="transmembrane region" description="Helical" evidence="1">
    <location>
        <begin position="26"/>
        <end position="47"/>
    </location>
</feature>
<accession>A0A498N9A4</accession>
<protein>
    <submittedName>
        <fullName evidence="3">SLAM family member 9-like isoform X1</fullName>
    </submittedName>
</protein>
<sequence length="90" mass="10047">MIHSASFFCLCFLLSNAPDGRLHLMVSIVVIPALLMFIAVIADLTIIEQQTKSEYTRITCCPQTGDLPQKSLLDVGRTKTTVNYQQTMKL</sequence>
<organism evidence="3 4">
    <name type="scientific">Labeo rohita</name>
    <name type="common">Indian major carp</name>
    <name type="synonym">Cyprinus rohita</name>
    <dbReference type="NCBI Taxonomy" id="84645"/>
    <lineage>
        <taxon>Eukaryota</taxon>
        <taxon>Metazoa</taxon>
        <taxon>Chordata</taxon>
        <taxon>Craniata</taxon>
        <taxon>Vertebrata</taxon>
        <taxon>Euteleostomi</taxon>
        <taxon>Actinopterygii</taxon>
        <taxon>Neopterygii</taxon>
        <taxon>Teleostei</taxon>
        <taxon>Ostariophysi</taxon>
        <taxon>Cypriniformes</taxon>
        <taxon>Cyprinidae</taxon>
        <taxon>Labeoninae</taxon>
        <taxon>Labeonini</taxon>
        <taxon>Labeo</taxon>
    </lineage>
</organism>
<keyword evidence="1" id="KW-0812">Transmembrane</keyword>
<dbReference type="EMBL" id="QBIY01013485">
    <property type="protein sequence ID" value="RXN03242.1"/>
    <property type="molecule type" value="Genomic_DNA"/>
</dbReference>
<name>A0A498N9A4_LABRO</name>
<dbReference type="Proteomes" id="UP000290572">
    <property type="component" value="Unassembled WGS sequence"/>
</dbReference>
<evidence type="ECO:0000313" key="3">
    <source>
        <dbReference type="EMBL" id="RXN27216.1"/>
    </source>
</evidence>
<keyword evidence="4" id="KW-1185">Reference proteome</keyword>
<gene>
    <name evidence="3" type="ORF">ROHU_005497</name>
    <name evidence="2" type="ORF">ROHU_013522</name>
</gene>
<evidence type="ECO:0000256" key="1">
    <source>
        <dbReference type="SAM" id="Phobius"/>
    </source>
</evidence>
<evidence type="ECO:0000313" key="2">
    <source>
        <dbReference type="EMBL" id="RXN03242.1"/>
    </source>
</evidence>
<dbReference type="AlphaFoldDB" id="A0A498N9A4"/>
<proteinExistence type="predicted"/>
<reference evidence="3 4" key="1">
    <citation type="submission" date="2018-03" db="EMBL/GenBank/DDBJ databases">
        <title>Draft genome sequence of Rohu Carp (Labeo rohita).</title>
        <authorList>
            <person name="Das P."/>
            <person name="Kushwaha B."/>
            <person name="Joshi C.G."/>
            <person name="Kumar D."/>
            <person name="Nagpure N.S."/>
            <person name="Sahoo L."/>
            <person name="Das S.P."/>
            <person name="Bit A."/>
            <person name="Patnaik S."/>
            <person name="Meher P.K."/>
            <person name="Jayasankar P."/>
            <person name="Koringa P.G."/>
            <person name="Patel N.V."/>
            <person name="Hinsu A.T."/>
            <person name="Kumar R."/>
            <person name="Pandey M."/>
            <person name="Agarwal S."/>
            <person name="Srivastava S."/>
            <person name="Singh M."/>
            <person name="Iquebal M.A."/>
            <person name="Jaiswal S."/>
            <person name="Angadi U.B."/>
            <person name="Kumar N."/>
            <person name="Raza M."/>
            <person name="Shah T.M."/>
            <person name="Rai A."/>
            <person name="Jena J.K."/>
        </authorList>
    </citation>
    <scope>NUCLEOTIDE SEQUENCE [LARGE SCALE GENOMIC DNA]</scope>
    <source>
        <strain evidence="3">DASCIFA01</strain>
        <tissue evidence="3">Testis</tissue>
    </source>
</reference>
<dbReference type="EMBL" id="QBIY01012057">
    <property type="protein sequence ID" value="RXN27216.1"/>
    <property type="molecule type" value="Genomic_DNA"/>
</dbReference>